<evidence type="ECO:0000313" key="1">
    <source>
        <dbReference type="EMBL" id="CAK8676676.1"/>
    </source>
</evidence>
<proteinExistence type="predicted"/>
<dbReference type="PANTHER" id="PTHR45913:SF9">
    <property type="entry name" value="GENERAL TRANSCRIPTION FACTOR II-I REPEAT DOMAIN-CONTAINING PROTEIN 2-LIKE-RELATED"/>
    <property type="match status" value="1"/>
</dbReference>
<evidence type="ECO:0000313" key="2">
    <source>
        <dbReference type="Proteomes" id="UP001642483"/>
    </source>
</evidence>
<comment type="caution">
    <text evidence="1">The sequence shown here is derived from an EMBL/GenBank/DDBJ whole genome shotgun (WGS) entry which is preliminary data.</text>
</comment>
<keyword evidence="2" id="KW-1185">Reference proteome</keyword>
<sequence length="259" mass="29590">MLQRKPVLWFLTKKNKPFSDGEFIKECISDVANIMCPEQKTKMDSIALSRRTVVRRVGKISDDLMSQLKDTSKQFLWYSLALDESTDVQDTAQLLVFIRGMDANFQLTEEQLSVESLKDRTTGKDLFRAVENCIARTGLEWNKMASVTTDGARALTGKNVGLLKLMNDKIKAEHPGHALIPLHCVIHQESLCKGALNVKHVTDSIVNVVNLIRAKGLNHRQFRALLADLETEHLDFLYHNHVRWLSLGKVLRRVWELRE</sequence>
<reference evidence="1 2" key="1">
    <citation type="submission" date="2024-02" db="EMBL/GenBank/DDBJ databases">
        <authorList>
            <person name="Daric V."/>
            <person name="Darras S."/>
        </authorList>
    </citation>
    <scope>NUCLEOTIDE SEQUENCE [LARGE SCALE GENOMIC DNA]</scope>
</reference>
<accession>A0ABP0FAE6</accession>
<name>A0ABP0FAE6_CLALP</name>
<organism evidence="1 2">
    <name type="scientific">Clavelina lepadiformis</name>
    <name type="common">Light-bulb sea squirt</name>
    <name type="synonym">Ascidia lepadiformis</name>
    <dbReference type="NCBI Taxonomy" id="159417"/>
    <lineage>
        <taxon>Eukaryota</taxon>
        <taxon>Metazoa</taxon>
        <taxon>Chordata</taxon>
        <taxon>Tunicata</taxon>
        <taxon>Ascidiacea</taxon>
        <taxon>Aplousobranchia</taxon>
        <taxon>Clavelinidae</taxon>
        <taxon>Clavelina</taxon>
    </lineage>
</organism>
<dbReference type="Proteomes" id="UP001642483">
    <property type="component" value="Unassembled WGS sequence"/>
</dbReference>
<dbReference type="PANTHER" id="PTHR45913">
    <property type="entry name" value="EPM2A-INTERACTING PROTEIN 1"/>
    <property type="match status" value="1"/>
</dbReference>
<gene>
    <name evidence="1" type="ORF">CVLEPA_LOCUS6126</name>
</gene>
<protein>
    <submittedName>
        <fullName evidence="1">Uncharacterized protein</fullName>
    </submittedName>
</protein>
<dbReference type="EMBL" id="CAWYQH010000035">
    <property type="protein sequence ID" value="CAK8676676.1"/>
    <property type="molecule type" value="Genomic_DNA"/>
</dbReference>